<dbReference type="EC" id="2.2.1.1" evidence="4 15"/>
<evidence type="ECO:0000256" key="12">
    <source>
        <dbReference type="PIRSR" id="PIRSR605478-3"/>
    </source>
</evidence>
<dbReference type="InterPro" id="IPR049557">
    <property type="entry name" value="Transketolase_CS"/>
</dbReference>
<comment type="catalytic activity">
    <reaction evidence="9 15">
        <text>D-sedoheptulose 7-phosphate + D-glyceraldehyde 3-phosphate = aldehydo-D-ribose 5-phosphate + D-xylulose 5-phosphate</text>
        <dbReference type="Rhea" id="RHEA:10508"/>
        <dbReference type="ChEBI" id="CHEBI:57483"/>
        <dbReference type="ChEBI" id="CHEBI:57737"/>
        <dbReference type="ChEBI" id="CHEBI:58273"/>
        <dbReference type="ChEBI" id="CHEBI:59776"/>
        <dbReference type="EC" id="2.2.1.1"/>
    </reaction>
</comment>
<evidence type="ECO:0000256" key="15">
    <source>
        <dbReference type="RuleBase" id="RU004996"/>
    </source>
</evidence>
<dbReference type="CDD" id="cd07033">
    <property type="entry name" value="TPP_PYR_DXS_TK_like"/>
    <property type="match status" value="1"/>
</dbReference>
<feature type="binding site" evidence="13">
    <location>
        <position position="194"/>
    </location>
    <ligand>
        <name>Mg(2+)</name>
        <dbReference type="ChEBI" id="CHEBI:18420"/>
    </ligand>
</feature>
<comment type="similarity">
    <text evidence="2 15">Belongs to the transketolase family.</text>
</comment>
<dbReference type="GO" id="GO:0046872">
    <property type="term" value="F:metal ion binding"/>
    <property type="evidence" value="ECO:0007669"/>
    <property type="project" value="UniProtKB-KW"/>
</dbReference>
<comment type="cofactor">
    <cofactor evidence="12">
        <name>thiamine diphosphate</name>
        <dbReference type="ChEBI" id="CHEBI:58937"/>
    </cofactor>
    <text evidence="12">Binds 1 thiamine pyrophosphate per subunit. During the reaction, the substrate forms a covalent intermediate with the cofactor.</text>
</comment>
<evidence type="ECO:0000256" key="1">
    <source>
        <dbReference type="ARBA" id="ARBA00001941"/>
    </source>
</evidence>
<evidence type="ECO:0000256" key="11">
    <source>
        <dbReference type="PIRSR" id="PIRSR605478-2"/>
    </source>
</evidence>
<dbReference type="PANTHER" id="PTHR43522">
    <property type="entry name" value="TRANSKETOLASE"/>
    <property type="match status" value="1"/>
</dbReference>
<feature type="domain" description="Transketolase-like pyrimidine-binding" evidence="16">
    <location>
        <begin position="362"/>
        <end position="538"/>
    </location>
</feature>
<dbReference type="GO" id="GO:0006098">
    <property type="term" value="P:pentose-phosphate shunt"/>
    <property type="evidence" value="ECO:0007669"/>
    <property type="project" value="TreeGrafter"/>
</dbReference>
<dbReference type="GO" id="GO:0005634">
    <property type="term" value="C:nucleus"/>
    <property type="evidence" value="ECO:0007669"/>
    <property type="project" value="TreeGrafter"/>
</dbReference>
<dbReference type="InterPro" id="IPR005478">
    <property type="entry name" value="Transketolase_bac-like"/>
</dbReference>
<dbReference type="FunFam" id="3.40.50.970:FF:000004">
    <property type="entry name" value="Transketolase"/>
    <property type="match status" value="1"/>
</dbReference>
<organism evidence="17 18">
    <name type="scientific">Emydomyces testavorans</name>
    <dbReference type="NCBI Taxonomy" id="2070801"/>
    <lineage>
        <taxon>Eukaryota</taxon>
        <taxon>Fungi</taxon>
        <taxon>Dikarya</taxon>
        <taxon>Ascomycota</taxon>
        <taxon>Pezizomycotina</taxon>
        <taxon>Eurotiomycetes</taxon>
        <taxon>Eurotiomycetidae</taxon>
        <taxon>Onygenales</taxon>
        <taxon>Nannizziopsiaceae</taxon>
        <taxon>Emydomyces</taxon>
    </lineage>
</organism>
<dbReference type="GO" id="GO:0004802">
    <property type="term" value="F:transketolase activity"/>
    <property type="evidence" value="ECO:0007669"/>
    <property type="project" value="UniProtKB-EC"/>
</dbReference>
<feature type="binding site" evidence="13">
    <location>
        <position position="196"/>
    </location>
    <ligand>
        <name>Mg(2+)</name>
        <dbReference type="ChEBI" id="CHEBI:18420"/>
    </ligand>
</feature>
<dbReference type="InterPro" id="IPR033247">
    <property type="entry name" value="Transketolase_fam"/>
</dbReference>
<comment type="cofactor">
    <cofactor evidence="13">
        <name>Mg(2+)</name>
        <dbReference type="ChEBI" id="CHEBI:18420"/>
    </cofactor>
    <text evidence="13">Binds 1 Mg(2+) ion per subunit. Can also utilize other divalent metal cations, such as Ca(2+), Mn(2+) and Co(2+).</text>
</comment>
<evidence type="ECO:0000256" key="3">
    <source>
        <dbReference type="ARBA" id="ARBA00011738"/>
    </source>
</evidence>
<evidence type="ECO:0000313" key="18">
    <source>
        <dbReference type="Proteomes" id="UP001219355"/>
    </source>
</evidence>
<evidence type="ECO:0000256" key="8">
    <source>
        <dbReference type="ARBA" id="ARBA00023052"/>
    </source>
</evidence>
<evidence type="ECO:0000256" key="4">
    <source>
        <dbReference type="ARBA" id="ARBA00013152"/>
    </source>
</evidence>
<feature type="binding site" evidence="11">
    <location>
        <position position="29"/>
    </location>
    <ligand>
        <name>substrate</name>
    </ligand>
</feature>
<dbReference type="SUPFAM" id="SSF52518">
    <property type="entry name" value="Thiamin diphosphate-binding fold (THDP-binding)"/>
    <property type="match status" value="2"/>
</dbReference>
<keyword evidence="8 12" id="KW-0786">Thiamine pyrophosphate</keyword>
<proteinExistence type="inferred from homology"/>
<dbReference type="FunFam" id="3.40.50.970:FF:000003">
    <property type="entry name" value="Transketolase"/>
    <property type="match status" value="1"/>
</dbReference>
<name>A0AAF0DFD2_9EURO</name>
<evidence type="ECO:0000256" key="7">
    <source>
        <dbReference type="ARBA" id="ARBA00022842"/>
    </source>
</evidence>
<feature type="binding site" evidence="12">
    <location>
        <position position="69"/>
    </location>
    <ligand>
        <name>thiamine diphosphate</name>
        <dbReference type="ChEBI" id="CHEBI:58937"/>
    </ligand>
</feature>
<comment type="cofactor">
    <cofactor evidence="1">
        <name>Co(2+)</name>
        <dbReference type="ChEBI" id="CHEBI:48828"/>
    </cofactor>
</comment>
<comment type="subunit">
    <text evidence="3 15">Homodimer.</text>
</comment>
<protein>
    <recommendedName>
        <fullName evidence="4 15">Transketolase</fullName>
        <ecNumber evidence="4 15">2.2.1.1</ecNumber>
    </recommendedName>
</protein>
<dbReference type="InterPro" id="IPR005474">
    <property type="entry name" value="Transketolase_N"/>
</dbReference>
<sequence>MGYTDLDQLAINTIRVLAVDATSKANSGHPGAPMGLAPTAHVLFNKFMNFNPKNPHWINRDRFVLSNGHGCILQYALLHLFGYDLSLDDLKNFRVSFTVHHFASITPGHPEAHDTPGVEVTTGPLGQGFANAVGLAIAQKHTAAVFNKPGYDLIDNYTYCIFGDGCAMEGVASEAASHAGHLQLNNLICLYDDNHVSIDGETKIAFTEDVMKRFEAYGWHTMHVKDGDNDLDGIEAAIQEAKKVTDKPTMIKITTTIGFGSKLQGTAGVHGNPLKADDAQSVKKAFGFDAEQSFVVPQPVYELYHKHSAEGAAKEQEWNNLFQKYKSEYPELHADFCRRLTGKLPEGWEKHLPTYKPSDPPAASRKLSETVLEKVHDAVPELLSGSADLTGSNNTRWKNAVDFQPPSLGIGDWAGRYLRYGVREHGMAAIMNGIAAYGTLIPASGTFLNFVSYAAGAVRLSALSQVRAIYIATHDSIGLGEDGPTHQPIETLAHFRALPNMMVWRPADGNETSAAYYSALTSKSTPSIIALTRQNLPHLEASSIEKALKGGYVALEAQNADVTIVSTGSEVSLCIDAAKYLKEKHNITARIVSLPCFEIFDAQPKEYRLQVLPDGIPSLSVEVMSTMGWERYAHEQFGLNRFGASGPYKEVYKKFEFTPEGISKRAVATIDFYKGHKVRSPVNRAFQQII</sequence>
<feature type="binding site" evidence="11">
    <location>
        <position position="474"/>
    </location>
    <ligand>
        <name>substrate</name>
    </ligand>
</feature>
<dbReference type="InterPro" id="IPR005475">
    <property type="entry name" value="Transketolase-like_Pyr-bd"/>
</dbReference>
<dbReference type="InterPro" id="IPR055152">
    <property type="entry name" value="Transketolase-like_C_2"/>
</dbReference>
<feature type="binding site" evidence="12">
    <location>
        <begin position="123"/>
        <end position="125"/>
    </location>
    <ligand>
        <name>thiamine diphosphate</name>
        <dbReference type="ChEBI" id="CHEBI:58937"/>
    </ligand>
</feature>
<dbReference type="EMBL" id="CP120627">
    <property type="protein sequence ID" value="WEW56810.1"/>
    <property type="molecule type" value="Genomic_DNA"/>
</dbReference>
<dbReference type="Pfam" id="PF02779">
    <property type="entry name" value="Transket_pyr"/>
    <property type="match status" value="1"/>
</dbReference>
<keyword evidence="5 15" id="KW-0808">Transferase</keyword>
<feature type="binding site" evidence="11">
    <location>
        <position position="533"/>
    </location>
    <ligand>
        <name>substrate</name>
    </ligand>
</feature>
<feature type="site" description="Important for catalytic activity" evidence="14">
    <location>
        <position position="270"/>
    </location>
</feature>
<evidence type="ECO:0000259" key="16">
    <source>
        <dbReference type="SMART" id="SM00861"/>
    </source>
</evidence>
<evidence type="ECO:0000256" key="5">
    <source>
        <dbReference type="ARBA" id="ARBA00022679"/>
    </source>
</evidence>
<dbReference type="CDD" id="cd02012">
    <property type="entry name" value="TPP_TK"/>
    <property type="match status" value="1"/>
</dbReference>
<gene>
    <name evidence="17" type="primary">TKL1</name>
    <name evidence="17" type="ORF">PRK78_002265</name>
</gene>
<keyword evidence="6 13" id="KW-0479">Metal-binding</keyword>
<feature type="binding site" evidence="11">
    <location>
        <position position="486"/>
    </location>
    <ligand>
        <name>substrate</name>
    </ligand>
</feature>
<feature type="binding site" evidence="11">
    <location>
        <position position="270"/>
    </location>
    <ligand>
        <name>substrate</name>
    </ligand>
</feature>
<feature type="binding site" evidence="12">
    <location>
        <position position="165"/>
    </location>
    <ligand>
        <name>thiamine diphosphate</name>
        <dbReference type="ChEBI" id="CHEBI:58937"/>
    </ligand>
</feature>
<evidence type="ECO:0000256" key="13">
    <source>
        <dbReference type="PIRSR" id="PIRSR605478-4"/>
    </source>
</evidence>
<keyword evidence="18" id="KW-1185">Reference proteome</keyword>
<keyword evidence="15" id="KW-0106">Calcium</keyword>
<evidence type="ECO:0000256" key="10">
    <source>
        <dbReference type="PIRSR" id="PIRSR605478-1"/>
    </source>
</evidence>
<keyword evidence="7 13" id="KW-0460">Magnesium</keyword>
<feature type="binding site" evidence="12">
    <location>
        <position position="450"/>
    </location>
    <ligand>
        <name>thiamine diphosphate</name>
        <dbReference type="ChEBI" id="CHEBI:58937"/>
    </ligand>
</feature>
<feature type="binding site" evidence="12">
    <location>
        <position position="194"/>
    </location>
    <ligand>
        <name>thiamine diphosphate</name>
        <dbReference type="ChEBI" id="CHEBI:58937"/>
    </ligand>
</feature>
<feature type="binding site" evidence="11">
    <location>
        <position position="482"/>
    </location>
    <ligand>
        <name>substrate</name>
    </ligand>
</feature>
<comment type="function">
    <text evidence="15">Catalyzes the transfer of a two-carbon ketol group from a ketose donor to an aldose acceptor, via a covalent intermediate with the cofactor thiamine pyrophosphate.</text>
</comment>
<dbReference type="PROSITE" id="PS00802">
    <property type="entry name" value="TRANSKETOLASE_2"/>
    <property type="match status" value="1"/>
</dbReference>
<evidence type="ECO:0000256" key="6">
    <source>
        <dbReference type="ARBA" id="ARBA00022723"/>
    </source>
</evidence>
<evidence type="ECO:0000256" key="2">
    <source>
        <dbReference type="ARBA" id="ARBA00007131"/>
    </source>
</evidence>
<dbReference type="InterPro" id="IPR020826">
    <property type="entry name" value="Transketolase_BS"/>
</dbReference>
<dbReference type="InterPro" id="IPR009014">
    <property type="entry name" value="Transketo_C/PFOR_II"/>
</dbReference>
<dbReference type="FunFam" id="3.40.50.920:FF:000003">
    <property type="entry name" value="Transketolase"/>
    <property type="match status" value="1"/>
</dbReference>
<feature type="binding site" evidence="12">
    <location>
        <position position="270"/>
    </location>
    <ligand>
        <name>thiamine diphosphate</name>
        <dbReference type="ChEBI" id="CHEBI:58937"/>
    </ligand>
</feature>
<dbReference type="NCBIfam" id="TIGR00232">
    <property type="entry name" value="tktlase_bact"/>
    <property type="match status" value="1"/>
</dbReference>
<evidence type="ECO:0000313" key="17">
    <source>
        <dbReference type="EMBL" id="WEW56810.1"/>
    </source>
</evidence>
<comment type="cofactor">
    <cofactor evidence="15">
        <name>Mg(2+)</name>
        <dbReference type="ChEBI" id="CHEBI:18420"/>
    </cofactor>
    <cofactor evidence="15">
        <name>Ca(2+)</name>
        <dbReference type="ChEBI" id="CHEBI:29108"/>
    </cofactor>
    <cofactor evidence="15">
        <name>Mn(2+)</name>
        <dbReference type="ChEBI" id="CHEBI:29035"/>
    </cofactor>
    <cofactor evidence="15">
        <name>Co(2+)</name>
        <dbReference type="ChEBI" id="CHEBI:48828"/>
    </cofactor>
    <text evidence="15">Binds 1 Mg(2+) ion per subunit. Can also utilize other divalent metal cations, such as Ca(2+), Mn(2+) and Co(2+).</text>
</comment>
<reference evidence="17" key="1">
    <citation type="submission" date="2023-03" db="EMBL/GenBank/DDBJ databases">
        <title>Emydomyces testavorans Genome Sequence.</title>
        <authorList>
            <person name="Hoyer L."/>
        </authorList>
    </citation>
    <scope>NUCLEOTIDE SEQUENCE</scope>
    <source>
        <strain evidence="17">16-2883</strain>
    </source>
</reference>
<dbReference type="Gene3D" id="3.40.50.920">
    <property type="match status" value="1"/>
</dbReference>
<feature type="site" description="Important for catalytic activity" evidence="14">
    <location>
        <position position="29"/>
    </location>
</feature>
<dbReference type="InterPro" id="IPR029061">
    <property type="entry name" value="THDP-binding"/>
</dbReference>
<feature type="active site" description="Proton donor" evidence="10">
    <location>
        <position position="424"/>
    </location>
</feature>
<dbReference type="SUPFAM" id="SSF52922">
    <property type="entry name" value="TK C-terminal domain-like"/>
    <property type="match status" value="1"/>
</dbReference>
<dbReference type="Pfam" id="PF00456">
    <property type="entry name" value="Transketolase_N"/>
    <property type="match status" value="1"/>
</dbReference>
<dbReference type="Pfam" id="PF22613">
    <property type="entry name" value="Transketolase_C_1"/>
    <property type="match status" value="1"/>
</dbReference>
<dbReference type="AlphaFoldDB" id="A0AAF0DFD2"/>
<feature type="binding site" evidence="11">
    <location>
        <position position="365"/>
    </location>
    <ligand>
        <name>substrate</name>
    </ligand>
</feature>
<evidence type="ECO:0000256" key="14">
    <source>
        <dbReference type="PIRSR" id="PIRSR605478-5"/>
    </source>
</evidence>
<dbReference type="GO" id="GO:0005829">
    <property type="term" value="C:cytosol"/>
    <property type="evidence" value="ECO:0007669"/>
    <property type="project" value="TreeGrafter"/>
</dbReference>
<dbReference type="PANTHER" id="PTHR43522:SF2">
    <property type="entry name" value="TRANSKETOLASE 1-RELATED"/>
    <property type="match status" value="1"/>
</dbReference>
<feature type="binding site" evidence="13">
    <location>
        <position position="164"/>
    </location>
    <ligand>
        <name>Mg(2+)</name>
        <dbReference type="ChEBI" id="CHEBI:18420"/>
    </ligand>
</feature>
<dbReference type="Proteomes" id="UP001219355">
    <property type="component" value="Chromosome 1"/>
</dbReference>
<feature type="binding site" evidence="11">
    <location>
        <position position="392"/>
    </location>
    <ligand>
        <name>substrate</name>
    </ligand>
</feature>
<dbReference type="PROSITE" id="PS00801">
    <property type="entry name" value="TRANSKETOLASE_1"/>
    <property type="match status" value="1"/>
</dbReference>
<evidence type="ECO:0000256" key="9">
    <source>
        <dbReference type="ARBA" id="ARBA00049473"/>
    </source>
</evidence>
<accession>A0AAF0DFD2</accession>
<dbReference type="Gene3D" id="3.40.50.970">
    <property type="match status" value="2"/>
</dbReference>
<dbReference type="SMART" id="SM00861">
    <property type="entry name" value="Transket_pyr"/>
    <property type="match status" value="1"/>
</dbReference>